<evidence type="ECO:0000313" key="1">
    <source>
        <dbReference type="EMBL" id="KAJ1118936.1"/>
    </source>
</evidence>
<protein>
    <submittedName>
        <fullName evidence="1">Uncharacterized protein</fullName>
    </submittedName>
</protein>
<accession>A0AAV7NSS2</accession>
<name>A0AAV7NSS2_PLEWA</name>
<comment type="caution">
    <text evidence="1">The sequence shown here is derived from an EMBL/GenBank/DDBJ whole genome shotgun (WGS) entry which is preliminary data.</text>
</comment>
<sequence length="164" mass="17558">MTNDKPPSLTAKQSTIDKFTSTWSAAMDPGAATRPGLDNVALLAAIMQSCDMLDVKIGAVDSEVTLLYQALQSEVDGITEAEIRVSGIVDSVTALQQKVHKLTAVTKELATHVEDAEAWACCKNLCLALPLQALSDTAHIELDEKTIDGELDMVLANQESPKAY</sequence>
<gene>
    <name evidence="1" type="ORF">NDU88_007123</name>
</gene>
<reference evidence="1" key="1">
    <citation type="journal article" date="2022" name="bioRxiv">
        <title>Sequencing and chromosome-scale assembly of the giantPleurodeles waltlgenome.</title>
        <authorList>
            <person name="Brown T."/>
            <person name="Elewa A."/>
            <person name="Iarovenko S."/>
            <person name="Subramanian E."/>
            <person name="Araus A.J."/>
            <person name="Petzold A."/>
            <person name="Susuki M."/>
            <person name="Suzuki K.-i.T."/>
            <person name="Hayashi T."/>
            <person name="Toyoda A."/>
            <person name="Oliveira C."/>
            <person name="Osipova E."/>
            <person name="Leigh N.D."/>
            <person name="Simon A."/>
            <person name="Yun M.H."/>
        </authorList>
    </citation>
    <scope>NUCLEOTIDE SEQUENCE</scope>
    <source>
        <strain evidence="1">20211129_DDA</strain>
        <tissue evidence="1">Liver</tissue>
    </source>
</reference>
<proteinExistence type="predicted"/>
<dbReference type="Proteomes" id="UP001066276">
    <property type="component" value="Chromosome 8"/>
</dbReference>
<keyword evidence="2" id="KW-1185">Reference proteome</keyword>
<organism evidence="1 2">
    <name type="scientific">Pleurodeles waltl</name>
    <name type="common">Iberian ribbed newt</name>
    <dbReference type="NCBI Taxonomy" id="8319"/>
    <lineage>
        <taxon>Eukaryota</taxon>
        <taxon>Metazoa</taxon>
        <taxon>Chordata</taxon>
        <taxon>Craniata</taxon>
        <taxon>Vertebrata</taxon>
        <taxon>Euteleostomi</taxon>
        <taxon>Amphibia</taxon>
        <taxon>Batrachia</taxon>
        <taxon>Caudata</taxon>
        <taxon>Salamandroidea</taxon>
        <taxon>Salamandridae</taxon>
        <taxon>Pleurodelinae</taxon>
        <taxon>Pleurodeles</taxon>
    </lineage>
</organism>
<dbReference type="AlphaFoldDB" id="A0AAV7NSS2"/>
<evidence type="ECO:0000313" key="2">
    <source>
        <dbReference type="Proteomes" id="UP001066276"/>
    </source>
</evidence>
<dbReference type="EMBL" id="JANPWB010000012">
    <property type="protein sequence ID" value="KAJ1118936.1"/>
    <property type="molecule type" value="Genomic_DNA"/>
</dbReference>